<reference evidence="1 2" key="1">
    <citation type="submission" date="2021-04" db="EMBL/GenBank/DDBJ databases">
        <authorList>
            <person name="Bliznina A."/>
        </authorList>
    </citation>
    <scope>NUCLEOTIDE SEQUENCE [LARGE SCALE GENOMIC DNA]</scope>
</reference>
<protein>
    <submittedName>
        <fullName evidence="1">Oidioi.mRNA.OKI2018_I69.PAR.g9398.t1.cds</fullName>
    </submittedName>
</protein>
<evidence type="ECO:0000313" key="2">
    <source>
        <dbReference type="Proteomes" id="UP001158576"/>
    </source>
</evidence>
<proteinExistence type="predicted"/>
<sequence length="183" mass="20136">MFGNAAFLPVAPMEPLMVPIFDPAHFAQEAAQFGFPTPESAPAHGIWTPDGSPSAMAAPVFQQAPPILAFPSDDRVLYGYSGEYFSPSIFYPDGSGQIIQAAPEAAFFGPHYPDFAREEMIERMKQMERELDNSFCRKTAPIVCTLMGFLKILLKTNLPRSSKLLEQSVLPKGPNESSCSWTE</sequence>
<dbReference type="Proteomes" id="UP001158576">
    <property type="component" value="Chromosome PAR"/>
</dbReference>
<keyword evidence="2" id="KW-1185">Reference proteome</keyword>
<evidence type="ECO:0000313" key="1">
    <source>
        <dbReference type="EMBL" id="CAG5079857.1"/>
    </source>
</evidence>
<accession>A0ABN7RLA1</accession>
<name>A0ABN7RLA1_OIKDI</name>
<organism evidence="1 2">
    <name type="scientific">Oikopleura dioica</name>
    <name type="common">Tunicate</name>
    <dbReference type="NCBI Taxonomy" id="34765"/>
    <lineage>
        <taxon>Eukaryota</taxon>
        <taxon>Metazoa</taxon>
        <taxon>Chordata</taxon>
        <taxon>Tunicata</taxon>
        <taxon>Appendicularia</taxon>
        <taxon>Copelata</taxon>
        <taxon>Oikopleuridae</taxon>
        <taxon>Oikopleura</taxon>
    </lineage>
</organism>
<gene>
    <name evidence="1" type="ORF">OKIOD_LOCUS956</name>
</gene>
<dbReference type="EMBL" id="OU015568">
    <property type="protein sequence ID" value="CAG5079857.1"/>
    <property type="molecule type" value="Genomic_DNA"/>
</dbReference>